<dbReference type="GO" id="GO:0008146">
    <property type="term" value="F:sulfotransferase activity"/>
    <property type="evidence" value="ECO:0007669"/>
    <property type="project" value="InterPro"/>
</dbReference>
<comment type="catalytic activity">
    <reaction evidence="26">
        <text>L-seryl-[protein] + ATP = O-phospho-L-seryl-[protein] + ADP + H(+)</text>
        <dbReference type="Rhea" id="RHEA:17989"/>
        <dbReference type="Rhea" id="RHEA-COMP:9863"/>
        <dbReference type="Rhea" id="RHEA-COMP:11604"/>
        <dbReference type="ChEBI" id="CHEBI:15378"/>
        <dbReference type="ChEBI" id="CHEBI:29999"/>
        <dbReference type="ChEBI" id="CHEBI:30616"/>
        <dbReference type="ChEBI" id="CHEBI:83421"/>
        <dbReference type="ChEBI" id="CHEBI:456216"/>
        <dbReference type="EC" id="2.7.11.1"/>
    </reaction>
</comment>
<dbReference type="EMBL" id="CABDUW010000699">
    <property type="protein sequence ID" value="VTJ73789.1"/>
    <property type="molecule type" value="Genomic_DNA"/>
</dbReference>
<keyword evidence="16" id="KW-0391">Immunity</keyword>
<name>A0A5E4BXZ8_MARMO</name>
<feature type="domain" description="Protein kinase" evidence="35">
    <location>
        <begin position="368"/>
        <end position="626"/>
    </location>
</feature>
<keyword evidence="18" id="KW-0007">Acetylation</keyword>
<evidence type="ECO:0000256" key="10">
    <source>
        <dbReference type="ARBA" id="ARBA00022679"/>
    </source>
</evidence>
<evidence type="ECO:0000256" key="32">
    <source>
        <dbReference type="PROSITE-ProRule" id="PRU00266"/>
    </source>
</evidence>
<evidence type="ECO:0000256" key="15">
    <source>
        <dbReference type="ARBA" id="ARBA00022843"/>
    </source>
</evidence>
<comment type="subcellular location">
    <subcellularLocation>
        <location evidence="2">Cytoplasm</location>
        <location evidence="2">Perinuclear region</location>
    </subcellularLocation>
    <subcellularLocation>
        <location evidence="1">Nucleus</location>
    </subcellularLocation>
</comment>
<evidence type="ECO:0000256" key="8">
    <source>
        <dbReference type="ARBA" id="ARBA00022553"/>
    </source>
</evidence>
<keyword evidence="7" id="KW-0723">Serine/threonine-protein kinase</keyword>
<comment type="similarity">
    <text evidence="24">Belongs to the protein kinase superfamily. Ser/Thr protein kinase family. GCN2 subfamily.</text>
</comment>
<evidence type="ECO:0000256" key="31">
    <source>
        <dbReference type="ARBA" id="ARBA00078605"/>
    </source>
</evidence>
<evidence type="ECO:0000256" key="16">
    <source>
        <dbReference type="ARBA" id="ARBA00022859"/>
    </source>
</evidence>
<dbReference type="GO" id="GO:0048471">
    <property type="term" value="C:perinuclear region of cytoplasm"/>
    <property type="evidence" value="ECO:0007669"/>
    <property type="project" value="UniProtKB-SubCell"/>
</dbReference>
<dbReference type="GO" id="GO:0003725">
    <property type="term" value="F:double-stranded RNA binding"/>
    <property type="evidence" value="ECO:0007669"/>
    <property type="project" value="InterPro"/>
</dbReference>
<evidence type="ECO:0000256" key="23">
    <source>
        <dbReference type="ARBA" id="ARBA00023242"/>
    </source>
</evidence>
<dbReference type="PROSITE" id="PS00107">
    <property type="entry name" value="PROTEIN_KINASE_ATP"/>
    <property type="match status" value="1"/>
</dbReference>
<evidence type="ECO:0000256" key="33">
    <source>
        <dbReference type="PROSITE-ProRule" id="PRU10141"/>
    </source>
</evidence>
<protein>
    <recommendedName>
        <fullName evidence="27">Interferon-induced, double-stranded RNA-activated protein kinase</fullName>
        <ecNumber evidence="3">2.7.10.2</ecNumber>
        <ecNumber evidence="4">2.7.11.1</ecNumber>
    </recommendedName>
    <alternativeName>
        <fullName evidence="30">Eukaryotic translation initiation factor 2-alpha kinase 2</fullName>
    </alternativeName>
    <alternativeName>
        <fullName evidence="31">Interferon-inducible RNA-dependent protein kinase</fullName>
    </alternativeName>
    <alternativeName>
        <fullName evidence="28">Protein kinase RNA-activated</fullName>
    </alternativeName>
    <alternativeName>
        <fullName evidence="29">Tyrosine-protein kinase EIF2AK2</fullName>
    </alternativeName>
</protein>
<evidence type="ECO:0000256" key="6">
    <source>
        <dbReference type="ARBA" id="ARBA00022499"/>
    </source>
</evidence>
<dbReference type="InterPro" id="IPR011009">
    <property type="entry name" value="Kinase-like_dom_sf"/>
</dbReference>
<evidence type="ECO:0000256" key="18">
    <source>
        <dbReference type="ARBA" id="ARBA00022990"/>
    </source>
</evidence>
<dbReference type="InterPro" id="IPR050339">
    <property type="entry name" value="CC_SR_Kinase"/>
</dbReference>
<evidence type="ECO:0000256" key="1">
    <source>
        <dbReference type="ARBA" id="ARBA00004123"/>
    </source>
</evidence>
<evidence type="ECO:0000256" key="12">
    <source>
        <dbReference type="ARBA" id="ARBA00022741"/>
    </source>
</evidence>
<dbReference type="Gene3D" id="3.30.160.20">
    <property type="match status" value="2"/>
</dbReference>
<keyword evidence="5" id="KW-0963">Cytoplasm</keyword>
<evidence type="ECO:0000256" key="30">
    <source>
        <dbReference type="ARBA" id="ARBA00076429"/>
    </source>
</evidence>
<dbReference type="EC" id="2.7.11.1" evidence="4"/>
<keyword evidence="23" id="KW-0539">Nucleus</keyword>
<evidence type="ECO:0000256" key="19">
    <source>
        <dbReference type="ARBA" id="ARBA00023015"/>
    </source>
</evidence>
<keyword evidence="11" id="KW-0677">Repeat</keyword>
<evidence type="ECO:0000256" key="4">
    <source>
        <dbReference type="ARBA" id="ARBA00012513"/>
    </source>
</evidence>
<dbReference type="PROSITE" id="PS50011">
    <property type="entry name" value="PROTEIN_KINASE_DOM"/>
    <property type="match status" value="1"/>
</dbReference>
<dbReference type="InterPro" id="IPR044452">
    <property type="entry name" value="EIF2AK2_DSRM_1"/>
</dbReference>
<evidence type="ECO:0000256" key="3">
    <source>
        <dbReference type="ARBA" id="ARBA00011903"/>
    </source>
</evidence>
<keyword evidence="15" id="KW-0832">Ubl conjugation</keyword>
<gene>
    <name evidence="37" type="ORF">MONAX_5E017454</name>
</gene>
<dbReference type="InterPro" id="IPR008271">
    <property type="entry name" value="Ser/Thr_kinase_AS"/>
</dbReference>
<feature type="compositionally biased region" description="Low complexity" evidence="34">
    <location>
        <begin position="318"/>
        <end position="335"/>
    </location>
</feature>
<keyword evidence="9" id="KW-0399">Innate immunity</keyword>
<evidence type="ECO:0000256" key="7">
    <source>
        <dbReference type="ARBA" id="ARBA00022527"/>
    </source>
</evidence>
<evidence type="ECO:0000256" key="5">
    <source>
        <dbReference type="ARBA" id="ARBA00022490"/>
    </source>
</evidence>
<feature type="compositionally biased region" description="Low complexity" evidence="34">
    <location>
        <begin position="290"/>
        <end position="302"/>
    </location>
</feature>
<evidence type="ECO:0000256" key="34">
    <source>
        <dbReference type="SAM" id="MobiDB-lite"/>
    </source>
</evidence>
<dbReference type="InterPro" id="IPR017441">
    <property type="entry name" value="Protein_kinase_ATP_BS"/>
</dbReference>
<dbReference type="AlphaFoldDB" id="A0A5E4BXZ8"/>
<comment type="caution">
    <text evidence="37">The sequence shown here is derived from an EMBL/GenBank/DDBJ whole genome shotgun (WGS) entry which is preliminary data.</text>
</comment>
<dbReference type="PANTHER" id="PTHR11042:SF163">
    <property type="entry name" value="INTERFERON-INDUCED, DOUBLE-STRANDED RNA-ACTIVATED PROTEIN KINASE"/>
    <property type="match status" value="1"/>
</dbReference>
<evidence type="ECO:0000256" key="13">
    <source>
        <dbReference type="ARBA" id="ARBA00022777"/>
    </source>
</evidence>
<dbReference type="SMART" id="SM00358">
    <property type="entry name" value="DSRM"/>
    <property type="match status" value="2"/>
</dbReference>
<dbReference type="CDD" id="cd19904">
    <property type="entry name" value="DSRM_EIF2AK2_rpt2"/>
    <property type="match status" value="1"/>
</dbReference>
<dbReference type="SUPFAM" id="SSF56112">
    <property type="entry name" value="Protein kinase-like (PK-like)"/>
    <property type="match status" value="1"/>
</dbReference>
<dbReference type="InterPro" id="IPR000719">
    <property type="entry name" value="Prot_kinase_dom"/>
</dbReference>
<dbReference type="SUPFAM" id="SSF54768">
    <property type="entry name" value="dsRNA-binding domain-like"/>
    <property type="match status" value="2"/>
</dbReference>
<proteinExistence type="inferred from homology"/>
<evidence type="ECO:0000256" key="27">
    <source>
        <dbReference type="ARBA" id="ARBA00068989"/>
    </source>
</evidence>
<keyword evidence="20" id="KW-0051">Antiviral defense</keyword>
<keyword evidence="12 33" id="KW-0547">Nucleotide-binding</keyword>
<dbReference type="InterPro" id="IPR027417">
    <property type="entry name" value="P-loop_NTPase"/>
</dbReference>
<dbReference type="GO" id="GO:0005524">
    <property type="term" value="F:ATP binding"/>
    <property type="evidence" value="ECO:0007669"/>
    <property type="project" value="UniProtKB-UniRule"/>
</dbReference>
<evidence type="ECO:0000256" key="28">
    <source>
        <dbReference type="ARBA" id="ARBA00075411"/>
    </source>
</evidence>
<evidence type="ECO:0000256" key="25">
    <source>
        <dbReference type="ARBA" id="ARBA00047899"/>
    </source>
</evidence>
<evidence type="ECO:0000256" key="14">
    <source>
        <dbReference type="ARBA" id="ARBA00022840"/>
    </source>
</evidence>
<evidence type="ECO:0000256" key="22">
    <source>
        <dbReference type="ARBA" id="ARBA00023163"/>
    </source>
</evidence>
<organism evidence="37 38">
    <name type="scientific">Marmota monax</name>
    <name type="common">Woodchuck</name>
    <dbReference type="NCBI Taxonomy" id="9995"/>
    <lineage>
        <taxon>Eukaryota</taxon>
        <taxon>Metazoa</taxon>
        <taxon>Chordata</taxon>
        <taxon>Craniata</taxon>
        <taxon>Vertebrata</taxon>
        <taxon>Euteleostomi</taxon>
        <taxon>Mammalia</taxon>
        <taxon>Eutheria</taxon>
        <taxon>Euarchontoglires</taxon>
        <taxon>Glires</taxon>
        <taxon>Rodentia</taxon>
        <taxon>Sciuromorpha</taxon>
        <taxon>Sciuridae</taxon>
        <taxon>Xerinae</taxon>
        <taxon>Marmotini</taxon>
        <taxon>Marmota</taxon>
    </lineage>
</organism>
<dbReference type="PANTHER" id="PTHR11042">
    <property type="entry name" value="EUKARYOTIC TRANSLATION INITIATION FACTOR 2-ALPHA KINASE EIF2-ALPHA KINASE -RELATED"/>
    <property type="match status" value="1"/>
</dbReference>
<keyword evidence="6" id="KW-1017">Isopeptide bond</keyword>
<dbReference type="Gene3D" id="3.30.200.20">
    <property type="entry name" value="Phosphorylase Kinase, domain 1"/>
    <property type="match status" value="1"/>
</dbReference>
<keyword evidence="19" id="KW-0805">Transcription regulation</keyword>
<feature type="binding site" evidence="33">
    <location>
        <position position="397"/>
    </location>
    <ligand>
        <name>ATP</name>
        <dbReference type="ChEBI" id="CHEBI:30616"/>
    </ligand>
</feature>
<dbReference type="PROSITE" id="PS00108">
    <property type="entry name" value="PROTEIN_KINASE_ST"/>
    <property type="match status" value="1"/>
</dbReference>
<evidence type="ECO:0000256" key="9">
    <source>
        <dbReference type="ARBA" id="ARBA00022588"/>
    </source>
</evidence>
<feature type="domain" description="DRBM" evidence="36">
    <location>
        <begin position="107"/>
        <end position="175"/>
    </location>
</feature>
<dbReference type="GO" id="GO:0005634">
    <property type="term" value="C:nucleus"/>
    <property type="evidence" value="ECO:0007669"/>
    <property type="project" value="UniProtKB-SubCell"/>
</dbReference>
<dbReference type="EC" id="2.7.10.2" evidence="3"/>
<dbReference type="GO" id="GO:0004694">
    <property type="term" value="F:eukaryotic translation initiation factor 2alpha kinase activity"/>
    <property type="evidence" value="ECO:0007669"/>
    <property type="project" value="TreeGrafter"/>
</dbReference>
<evidence type="ECO:0000259" key="35">
    <source>
        <dbReference type="PROSITE" id="PS50011"/>
    </source>
</evidence>
<dbReference type="GO" id="GO:0051607">
    <property type="term" value="P:defense response to virus"/>
    <property type="evidence" value="ECO:0007669"/>
    <property type="project" value="UniProtKB-KW"/>
</dbReference>
<evidence type="ECO:0000256" key="17">
    <source>
        <dbReference type="ARBA" id="ARBA00022884"/>
    </source>
</evidence>
<dbReference type="CDD" id="cd19903">
    <property type="entry name" value="DSRM_EIF2AK2_rpt1"/>
    <property type="match status" value="1"/>
</dbReference>
<feature type="domain" description="DRBM" evidence="36">
    <location>
        <begin position="198"/>
        <end position="265"/>
    </location>
</feature>
<dbReference type="FunFam" id="3.30.160.20:FF:000045">
    <property type="entry name" value="Eukaryotic translation initiation factor 2-alpha kinase 2"/>
    <property type="match status" value="1"/>
</dbReference>
<dbReference type="Pfam" id="PF00069">
    <property type="entry name" value="Pkinase"/>
    <property type="match status" value="1"/>
</dbReference>
<feature type="region of interest" description="Disordered" evidence="34">
    <location>
        <begin position="290"/>
        <end position="335"/>
    </location>
</feature>
<evidence type="ECO:0000256" key="20">
    <source>
        <dbReference type="ARBA" id="ARBA00023118"/>
    </source>
</evidence>
<dbReference type="FunFam" id="3.30.200.20:FF:000536">
    <property type="entry name" value="Eukaryotic translation initiation factor 2-alpha kinase 2"/>
    <property type="match status" value="1"/>
</dbReference>
<dbReference type="GO" id="GO:0004715">
    <property type="term" value="F:non-membrane spanning protein tyrosine kinase activity"/>
    <property type="evidence" value="ECO:0007669"/>
    <property type="project" value="UniProtKB-EC"/>
</dbReference>
<dbReference type="InterPro" id="IPR000863">
    <property type="entry name" value="Sulfotransferase_dom"/>
</dbReference>
<evidence type="ECO:0000259" key="36">
    <source>
        <dbReference type="PROSITE" id="PS50137"/>
    </source>
</evidence>
<evidence type="ECO:0000256" key="24">
    <source>
        <dbReference type="ARBA" id="ARBA00037982"/>
    </source>
</evidence>
<reference evidence="37" key="1">
    <citation type="submission" date="2019-04" db="EMBL/GenBank/DDBJ databases">
        <authorList>
            <person name="Alioto T."/>
            <person name="Alioto T."/>
        </authorList>
    </citation>
    <scope>NUCLEOTIDE SEQUENCE [LARGE SCALE GENOMIC DNA]</scope>
</reference>
<dbReference type="FunFam" id="1.10.510.10:FF:000251">
    <property type="entry name" value="eukaryotic translation initiation factor 2-alpha kinase 3"/>
    <property type="match status" value="1"/>
</dbReference>
<keyword evidence="17 32" id="KW-0694">RNA-binding</keyword>
<dbReference type="Proteomes" id="UP000335636">
    <property type="component" value="Unassembled WGS sequence"/>
</dbReference>
<dbReference type="Pfam" id="PF00035">
    <property type="entry name" value="dsrm"/>
    <property type="match status" value="2"/>
</dbReference>
<evidence type="ECO:0000313" key="37">
    <source>
        <dbReference type="EMBL" id="VTJ73789.1"/>
    </source>
</evidence>
<keyword evidence="21" id="KW-0829">Tyrosine-protein kinase</keyword>
<dbReference type="SUPFAM" id="SSF52540">
    <property type="entry name" value="P-loop containing nucleoside triphosphate hydrolases"/>
    <property type="match status" value="1"/>
</dbReference>
<dbReference type="GO" id="GO:0045087">
    <property type="term" value="P:innate immune response"/>
    <property type="evidence" value="ECO:0007669"/>
    <property type="project" value="UniProtKB-KW"/>
</dbReference>
<keyword evidence="14 33" id="KW-0067">ATP-binding</keyword>
<evidence type="ECO:0000256" key="11">
    <source>
        <dbReference type="ARBA" id="ARBA00022737"/>
    </source>
</evidence>
<dbReference type="Pfam" id="PF00685">
    <property type="entry name" value="Sulfotransfer_1"/>
    <property type="match status" value="1"/>
</dbReference>
<evidence type="ECO:0000256" key="29">
    <source>
        <dbReference type="ARBA" id="ARBA00076023"/>
    </source>
</evidence>
<evidence type="ECO:0000256" key="26">
    <source>
        <dbReference type="ARBA" id="ARBA00048679"/>
    </source>
</evidence>
<sequence length="636" mass="72222">MKGQVSWGSYFDFGINWNKHLDNENVKFILYEDLKENLTAGIKQIAEFLGFSVTGEQIQTISAQSTFQVMREKSQETHGAVGPFLFRKEYQRRLLGEEMANSISRGFFIEELNKYRQKYQVVLKYQELATTGPPHDLRFTFQVIIDERKFPEAGGRSKQEAKNAAAQIAVDILNKENKAVSPLSLATTDTSEGSSTGNYIGLVNRISQKEKLNVNYEECELREQDPKKFKYQCKIGKKVYGIGIGSTKQEAKQLAAKCALQKLSEETPMKTDLVPSAAFVSPGNVNNCGSTGSTMSSSLSEPLSEKDSSSDDWTNIQSSENLDSSGSSSMNGLSSNKKKKKISLAAKFDSYNVEENQYTVDHRFAKDFKDIERIGKGGYGQVFKAKHRIDGNIYVVKRVKYNNKKVEREVQALATFKHPNIVHYCSCWEGVDFYEDPESSAIIKTKCLFIQMELCDKGTLDEWIENRRQNVPDKALALELFEQIAEGVHYIHSKDLIHRDLKPSNIFLVGEKQIKIGDFGLVTTLKNDELRTRKKGTWRYMSPEQISSEEYGKEVDIFALGLILAELLYICPTISETVKIFEDLRNGIFSDVFDSKEKSLLQKLLSKEPQKRPDTSEILKTLAKWKDVSEKKRNTY</sequence>
<dbReference type="PROSITE" id="PS50137">
    <property type="entry name" value="DS_RBD"/>
    <property type="match status" value="2"/>
</dbReference>
<keyword evidence="8" id="KW-0597">Phosphoprotein</keyword>
<keyword evidence="38" id="KW-1185">Reference proteome</keyword>
<dbReference type="Gene3D" id="3.40.50.300">
    <property type="entry name" value="P-loop containing nucleotide triphosphate hydrolases"/>
    <property type="match status" value="1"/>
</dbReference>
<keyword evidence="10" id="KW-0808">Transferase</keyword>
<dbReference type="InterPro" id="IPR014720">
    <property type="entry name" value="dsRBD_dom"/>
</dbReference>
<dbReference type="InterPro" id="IPR044453">
    <property type="entry name" value="EIF2AK2_DSRM_2"/>
</dbReference>
<evidence type="ECO:0000256" key="2">
    <source>
        <dbReference type="ARBA" id="ARBA00004556"/>
    </source>
</evidence>
<comment type="catalytic activity">
    <reaction evidence="25">
        <text>L-threonyl-[protein] + ATP = O-phospho-L-threonyl-[protein] + ADP + H(+)</text>
        <dbReference type="Rhea" id="RHEA:46608"/>
        <dbReference type="Rhea" id="RHEA-COMP:11060"/>
        <dbReference type="Rhea" id="RHEA-COMP:11605"/>
        <dbReference type="ChEBI" id="CHEBI:15378"/>
        <dbReference type="ChEBI" id="CHEBI:30013"/>
        <dbReference type="ChEBI" id="CHEBI:30616"/>
        <dbReference type="ChEBI" id="CHEBI:61977"/>
        <dbReference type="ChEBI" id="CHEBI:456216"/>
        <dbReference type="EC" id="2.7.11.1"/>
    </reaction>
</comment>
<evidence type="ECO:0000256" key="21">
    <source>
        <dbReference type="ARBA" id="ARBA00023137"/>
    </source>
</evidence>
<dbReference type="Gene3D" id="1.10.510.10">
    <property type="entry name" value="Transferase(Phosphotransferase) domain 1"/>
    <property type="match status" value="1"/>
</dbReference>
<evidence type="ECO:0000313" key="38">
    <source>
        <dbReference type="Proteomes" id="UP000335636"/>
    </source>
</evidence>
<dbReference type="SMART" id="SM00220">
    <property type="entry name" value="S_TKc"/>
    <property type="match status" value="1"/>
</dbReference>
<keyword evidence="13" id="KW-0418">Kinase</keyword>
<keyword evidence="22" id="KW-0804">Transcription</keyword>
<accession>A0A5E4BXZ8</accession>